<organism evidence="2 3">
    <name type="scientific">Scophthalmus maximus</name>
    <name type="common">Turbot</name>
    <name type="synonym">Psetta maxima</name>
    <dbReference type="NCBI Taxonomy" id="52904"/>
    <lineage>
        <taxon>Eukaryota</taxon>
        <taxon>Metazoa</taxon>
        <taxon>Chordata</taxon>
        <taxon>Craniata</taxon>
        <taxon>Vertebrata</taxon>
        <taxon>Euteleostomi</taxon>
        <taxon>Actinopterygii</taxon>
        <taxon>Neopterygii</taxon>
        <taxon>Teleostei</taxon>
        <taxon>Neoteleostei</taxon>
        <taxon>Acanthomorphata</taxon>
        <taxon>Carangaria</taxon>
        <taxon>Pleuronectiformes</taxon>
        <taxon>Pleuronectoidei</taxon>
        <taxon>Scophthalmidae</taxon>
        <taxon>Scophthalmus</taxon>
    </lineage>
</organism>
<keyword evidence="3" id="KW-1185">Reference proteome</keyword>
<evidence type="ECO:0000313" key="2">
    <source>
        <dbReference type="EMBL" id="AWP03470.1"/>
    </source>
</evidence>
<dbReference type="Proteomes" id="UP000246464">
    <property type="component" value="Chromosome 6"/>
</dbReference>
<feature type="region of interest" description="Disordered" evidence="1">
    <location>
        <begin position="51"/>
        <end position="72"/>
    </location>
</feature>
<feature type="region of interest" description="Disordered" evidence="1">
    <location>
        <begin position="1"/>
        <end position="24"/>
    </location>
</feature>
<dbReference type="EMBL" id="CP026248">
    <property type="protein sequence ID" value="AWP03470.1"/>
    <property type="molecule type" value="Genomic_DNA"/>
</dbReference>
<evidence type="ECO:0000313" key="3">
    <source>
        <dbReference type="Proteomes" id="UP000246464"/>
    </source>
</evidence>
<reference evidence="2 3" key="1">
    <citation type="submission" date="2017-12" db="EMBL/GenBank/DDBJ databases">
        <title>Integrating genomic resources of turbot (Scophthalmus maximus) in depth evaluation of genetic and physical mapping variation across individuals.</title>
        <authorList>
            <person name="Martinez P."/>
        </authorList>
    </citation>
    <scope>NUCLEOTIDE SEQUENCE [LARGE SCALE GENOMIC DNA]</scope>
</reference>
<proteinExistence type="predicted"/>
<protein>
    <submittedName>
        <fullName evidence="2">Uncharacterized protein</fullName>
    </submittedName>
</protein>
<sequence length="254" mass="28298">MEFANCSSYRSPSQGAGGESAAGRLHVDQPDATDLPQVVVTTVDDEEVSCCSSSRSGNKVEEDFSTPVHQPNTARQGLQLSGHLDGQTHHHVHIVTVGLKLINYITVKSSNYDWYWFVLCNDWYRSARYRSQYRPGAASGLRLAGSHLALIVALFNIFSHVIYRLILDVNGRPDYSQYERPFSTSGYVQIISSMNVCSQLVLAGSGRSDHGLDGWTGNQPVFTGNYDATYSGPYLQHNAVFYYTLEFRPRKSGW</sequence>
<accession>A0A2U9BI88</accession>
<dbReference type="AlphaFoldDB" id="A0A2U9BI88"/>
<name>A0A2U9BI88_SCOMX</name>
<evidence type="ECO:0000256" key="1">
    <source>
        <dbReference type="SAM" id="MobiDB-lite"/>
    </source>
</evidence>
<gene>
    <name evidence="2" type="ORF">SMAX5B_011256</name>
</gene>
<feature type="compositionally biased region" description="Polar residues" evidence="1">
    <location>
        <begin position="1"/>
        <end position="14"/>
    </location>
</feature>